<dbReference type="SUPFAM" id="SSF53850">
    <property type="entry name" value="Periplasmic binding protein-like II"/>
    <property type="match status" value="1"/>
</dbReference>
<feature type="non-terminal residue" evidence="11">
    <location>
        <position position="1"/>
    </location>
</feature>
<evidence type="ECO:0000256" key="4">
    <source>
        <dbReference type="ARBA" id="ARBA00022692"/>
    </source>
</evidence>
<evidence type="ECO:0000256" key="1">
    <source>
        <dbReference type="ARBA" id="ARBA00004651"/>
    </source>
</evidence>
<feature type="transmembrane region" description="Helical" evidence="9">
    <location>
        <begin position="159"/>
        <end position="179"/>
    </location>
</feature>
<evidence type="ECO:0000256" key="2">
    <source>
        <dbReference type="ARBA" id="ARBA00008685"/>
    </source>
</evidence>
<evidence type="ECO:0000313" key="12">
    <source>
        <dbReference type="Proteomes" id="UP000292052"/>
    </source>
</evidence>
<feature type="domain" description="Ionotropic glutamate receptor C-terminal" evidence="10">
    <location>
        <begin position="132"/>
        <end position="353"/>
    </location>
</feature>
<comment type="similarity">
    <text evidence="2">Belongs to the glutamate-gated ion channel (TC 1.A.10.1) family.</text>
</comment>
<keyword evidence="12" id="KW-1185">Reference proteome</keyword>
<reference evidence="11 12" key="1">
    <citation type="submission" date="2017-03" db="EMBL/GenBank/DDBJ databases">
        <title>Genome of the blue death feigning beetle - Asbolus verrucosus.</title>
        <authorList>
            <person name="Rider S.D."/>
        </authorList>
    </citation>
    <scope>NUCLEOTIDE SEQUENCE [LARGE SCALE GENOMIC DNA]</scope>
    <source>
        <strain evidence="11">Butters</strain>
        <tissue evidence="11">Head and leg muscle</tissue>
    </source>
</reference>
<keyword evidence="8" id="KW-0325">Glycoprotein</keyword>
<dbReference type="GO" id="GO:0005886">
    <property type="term" value="C:plasma membrane"/>
    <property type="evidence" value="ECO:0007669"/>
    <property type="project" value="UniProtKB-SubCell"/>
</dbReference>
<evidence type="ECO:0000256" key="8">
    <source>
        <dbReference type="ARBA" id="ARBA00023180"/>
    </source>
</evidence>
<keyword evidence="4 9" id="KW-0812">Transmembrane</keyword>
<evidence type="ECO:0000256" key="6">
    <source>
        <dbReference type="ARBA" id="ARBA00023136"/>
    </source>
</evidence>
<dbReference type="Pfam" id="PF00060">
    <property type="entry name" value="Lig_chan"/>
    <property type="match status" value="1"/>
</dbReference>
<organism evidence="11 12">
    <name type="scientific">Asbolus verrucosus</name>
    <name type="common">Desert ironclad beetle</name>
    <dbReference type="NCBI Taxonomy" id="1661398"/>
    <lineage>
        <taxon>Eukaryota</taxon>
        <taxon>Metazoa</taxon>
        <taxon>Ecdysozoa</taxon>
        <taxon>Arthropoda</taxon>
        <taxon>Hexapoda</taxon>
        <taxon>Insecta</taxon>
        <taxon>Pterygota</taxon>
        <taxon>Neoptera</taxon>
        <taxon>Endopterygota</taxon>
        <taxon>Coleoptera</taxon>
        <taxon>Polyphaga</taxon>
        <taxon>Cucujiformia</taxon>
        <taxon>Tenebrionidae</taxon>
        <taxon>Pimeliinae</taxon>
        <taxon>Asbolus</taxon>
    </lineage>
</organism>
<dbReference type="InterPro" id="IPR052192">
    <property type="entry name" value="Insect_Ionotropic_Sensory_Rcpt"/>
</dbReference>
<dbReference type="EMBL" id="QDEB01069722">
    <property type="protein sequence ID" value="RZC35574.1"/>
    <property type="molecule type" value="Genomic_DNA"/>
</dbReference>
<dbReference type="PANTHER" id="PTHR42643">
    <property type="entry name" value="IONOTROPIC RECEPTOR 20A-RELATED"/>
    <property type="match status" value="1"/>
</dbReference>
<keyword evidence="3" id="KW-1003">Cell membrane</keyword>
<gene>
    <name evidence="11" type="ORF">BDFB_011074</name>
</gene>
<dbReference type="GO" id="GO:0050906">
    <property type="term" value="P:detection of stimulus involved in sensory perception"/>
    <property type="evidence" value="ECO:0007669"/>
    <property type="project" value="UniProtKB-ARBA"/>
</dbReference>
<dbReference type="InterPro" id="IPR001320">
    <property type="entry name" value="Iontro_rcpt_C"/>
</dbReference>
<evidence type="ECO:0000256" key="7">
    <source>
        <dbReference type="ARBA" id="ARBA00023170"/>
    </source>
</evidence>
<comment type="caution">
    <text evidence="11">The sequence shown here is derived from an EMBL/GenBank/DDBJ whole genome shotgun (WGS) entry which is preliminary data.</text>
</comment>
<dbReference type="AlphaFoldDB" id="A0A482VS46"/>
<evidence type="ECO:0000256" key="3">
    <source>
        <dbReference type="ARBA" id="ARBA00022475"/>
    </source>
</evidence>
<evidence type="ECO:0000256" key="5">
    <source>
        <dbReference type="ARBA" id="ARBA00022989"/>
    </source>
</evidence>
<evidence type="ECO:0000256" key="9">
    <source>
        <dbReference type="SAM" id="Phobius"/>
    </source>
</evidence>
<name>A0A482VS46_ASBVE</name>
<evidence type="ECO:0000313" key="11">
    <source>
        <dbReference type="EMBL" id="RZC35574.1"/>
    </source>
</evidence>
<sequence length="353" mass="41316">CYDRLFVNKLKNLYGYELRVSFFENFSVTVKRNGQWFGKDYRKLKMLTSAINVTLRIVEPITTNEHSGAYNDIINDKTDFCFNRFFTTYNSFGTVDYSYPHAYSKILVLVPIRSEDFRIKIHSTLSIFTSTVWFLIVFLLISIARILKNVGNNNDNLSFIKFFVYSLSCLLGYGFPGFVEKRDVIKLQLITFIFNSIILRTAFTCFLISCFITPNSVKKISTIRDLRESKCVICVSKQLSQIIPKEYGFNEQFIILSPEERTKRLFRLDTGMAYVVTQSVANNFVDWLKLQTESFDTYFFQKHSPYIDYVNKFLQRDHQFQLSKDHDDSEKEKPVVLTLQHLQSVFLLLISGL</sequence>
<dbReference type="GO" id="GO:0015276">
    <property type="term" value="F:ligand-gated monoatomic ion channel activity"/>
    <property type="evidence" value="ECO:0007669"/>
    <property type="project" value="InterPro"/>
</dbReference>
<comment type="subcellular location">
    <subcellularLocation>
        <location evidence="1">Cell membrane</location>
        <topology evidence="1">Multi-pass membrane protein</topology>
    </subcellularLocation>
</comment>
<keyword evidence="7" id="KW-0675">Receptor</keyword>
<keyword evidence="5 9" id="KW-1133">Transmembrane helix</keyword>
<dbReference type="PANTHER" id="PTHR42643:SF35">
    <property type="entry name" value="IONOTROPIC RECEPTOR 68A, ISOFORM A"/>
    <property type="match status" value="1"/>
</dbReference>
<dbReference type="OrthoDB" id="6819047at2759"/>
<dbReference type="Proteomes" id="UP000292052">
    <property type="component" value="Unassembled WGS sequence"/>
</dbReference>
<accession>A0A482VS46</accession>
<proteinExistence type="inferred from homology"/>
<feature type="non-terminal residue" evidence="11">
    <location>
        <position position="353"/>
    </location>
</feature>
<dbReference type="Gene3D" id="3.40.190.10">
    <property type="entry name" value="Periplasmic binding protein-like II"/>
    <property type="match status" value="1"/>
</dbReference>
<feature type="transmembrane region" description="Helical" evidence="9">
    <location>
        <begin position="125"/>
        <end position="147"/>
    </location>
</feature>
<protein>
    <recommendedName>
        <fullName evidence="10">Ionotropic glutamate receptor C-terminal domain-containing protein</fullName>
    </recommendedName>
</protein>
<keyword evidence="6 9" id="KW-0472">Membrane</keyword>
<feature type="transmembrane region" description="Helical" evidence="9">
    <location>
        <begin position="191"/>
        <end position="214"/>
    </location>
</feature>
<evidence type="ECO:0000259" key="10">
    <source>
        <dbReference type="Pfam" id="PF00060"/>
    </source>
</evidence>